<evidence type="ECO:0000313" key="8">
    <source>
        <dbReference type="Proteomes" id="UP000285310"/>
    </source>
</evidence>
<sequence>MRKQTLGLAVVLGAALMVAGCASGPRSGNRAPGAGGAGAIYQTGQATYYADKFRGRRTASGERYRASRLTAAHRALPFGSRVRVTNQNNGRSVTVRINDRGPFVGGRIIDLSSKAARRLRMKRAGVVPVTLQIISAD</sequence>
<dbReference type="PANTHER" id="PTHR34183">
    <property type="entry name" value="ENDOLYTIC PEPTIDOGLYCAN TRANSGLYCOSYLASE RLPA"/>
    <property type="match status" value="1"/>
</dbReference>
<keyword evidence="5" id="KW-0732">Signal</keyword>
<keyword evidence="3" id="KW-0449">Lipoprotein</keyword>
<dbReference type="AlphaFoldDB" id="A0A423Q2L1"/>
<evidence type="ECO:0000256" key="4">
    <source>
        <dbReference type="RuleBase" id="RU003495"/>
    </source>
</evidence>
<dbReference type="InterPro" id="IPR012997">
    <property type="entry name" value="RplA"/>
</dbReference>
<dbReference type="InterPro" id="IPR009009">
    <property type="entry name" value="RlpA-like_DPBB"/>
</dbReference>
<dbReference type="GO" id="GO:0005886">
    <property type="term" value="C:plasma membrane"/>
    <property type="evidence" value="ECO:0007669"/>
    <property type="project" value="UniProtKB-SubCell"/>
</dbReference>
<dbReference type="InterPro" id="IPR036908">
    <property type="entry name" value="RlpA-like_sf"/>
</dbReference>
<feature type="domain" description="RlpA-like protein double-psi beta-barrel" evidence="6">
    <location>
        <begin position="42"/>
        <end position="130"/>
    </location>
</feature>
<evidence type="ECO:0000256" key="2">
    <source>
        <dbReference type="ARBA" id="ARBA00023316"/>
    </source>
</evidence>
<dbReference type="PANTHER" id="PTHR34183:SF8">
    <property type="entry name" value="ENDOLYTIC PEPTIDOGLYCAN TRANSGLYCOSYLASE RLPA-RELATED"/>
    <property type="match status" value="1"/>
</dbReference>
<reference evidence="7 8" key="1">
    <citation type="submission" date="2013-10" db="EMBL/GenBank/DDBJ databases">
        <title>Salinisphaera japonica YTM-1 Genome Sequencing.</title>
        <authorList>
            <person name="Lai Q."/>
            <person name="Li C."/>
            <person name="Shao Z."/>
        </authorList>
    </citation>
    <scope>NUCLEOTIDE SEQUENCE [LARGE SCALE GENOMIC DNA]</scope>
    <source>
        <strain evidence="7 8">YTM-1</strain>
    </source>
</reference>
<dbReference type="SUPFAM" id="SSF50685">
    <property type="entry name" value="Barwin-like endoglucanases"/>
    <property type="match status" value="1"/>
</dbReference>
<dbReference type="HAMAP" id="MF_02071">
    <property type="entry name" value="RlpA"/>
    <property type="match status" value="1"/>
</dbReference>
<dbReference type="CDD" id="cd22268">
    <property type="entry name" value="DPBB_RlpA-like"/>
    <property type="match status" value="1"/>
</dbReference>
<keyword evidence="3" id="KW-0472">Membrane</keyword>
<feature type="signal peptide" evidence="5">
    <location>
        <begin position="1"/>
        <end position="22"/>
    </location>
</feature>
<name>A0A423Q2L1_9GAMM</name>
<accession>A0A423Q2L1</accession>
<evidence type="ECO:0000256" key="3">
    <source>
        <dbReference type="HAMAP-Rule" id="MF_02071"/>
    </source>
</evidence>
<organism evidence="7 8">
    <name type="scientific">Salinisphaera japonica YTM-1</name>
    <dbReference type="NCBI Taxonomy" id="1209778"/>
    <lineage>
        <taxon>Bacteria</taxon>
        <taxon>Pseudomonadati</taxon>
        <taxon>Pseudomonadota</taxon>
        <taxon>Gammaproteobacteria</taxon>
        <taxon>Salinisphaerales</taxon>
        <taxon>Salinisphaeraceae</taxon>
        <taxon>Salinisphaera</taxon>
    </lineage>
</organism>
<dbReference type="GO" id="GO:0071555">
    <property type="term" value="P:cell wall organization"/>
    <property type="evidence" value="ECO:0007669"/>
    <property type="project" value="UniProtKB-KW"/>
</dbReference>
<dbReference type="Pfam" id="PF03330">
    <property type="entry name" value="DPBB_1"/>
    <property type="match status" value="1"/>
</dbReference>
<evidence type="ECO:0000259" key="6">
    <source>
        <dbReference type="Pfam" id="PF03330"/>
    </source>
</evidence>
<keyword evidence="1 3" id="KW-0456">Lyase</keyword>
<dbReference type="GO" id="GO:0008932">
    <property type="term" value="F:lytic endotransglycosylase activity"/>
    <property type="evidence" value="ECO:0007669"/>
    <property type="project" value="UniProtKB-UniRule"/>
</dbReference>
<comment type="caution">
    <text evidence="7">The sequence shown here is derived from an EMBL/GenBank/DDBJ whole genome shotgun (WGS) entry which is preliminary data.</text>
</comment>
<dbReference type="Proteomes" id="UP000285310">
    <property type="component" value="Unassembled WGS sequence"/>
</dbReference>
<dbReference type="InterPro" id="IPR034718">
    <property type="entry name" value="RlpA"/>
</dbReference>
<keyword evidence="8" id="KW-1185">Reference proteome</keyword>
<keyword evidence="3" id="KW-0564">Palmitate</keyword>
<comment type="function">
    <text evidence="3">Lytic transglycosylase with a strong preference for naked glycan strands that lack stem peptides.</text>
</comment>
<dbReference type="GO" id="GO:0000270">
    <property type="term" value="P:peptidoglycan metabolic process"/>
    <property type="evidence" value="ECO:0007669"/>
    <property type="project" value="UniProtKB-UniRule"/>
</dbReference>
<evidence type="ECO:0000313" key="7">
    <source>
        <dbReference type="EMBL" id="ROO32887.1"/>
    </source>
</evidence>
<dbReference type="Gene3D" id="2.40.40.10">
    <property type="entry name" value="RlpA-like domain"/>
    <property type="match status" value="1"/>
</dbReference>
<comment type="subcellular location">
    <subcellularLocation>
        <location evidence="3">Cell membrane</location>
        <topology evidence="3">Lipid-anchor</topology>
    </subcellularLocation>
</comment>
<feature type="chain" id="PRO_5019593548" description="Endolytic peptidoglycan transglycosylase RlpA" evidence="5">
    <location>
        <begin position="23"/>
        <end position="137"/>
    </location>
</feature>
<evidence type="ECO:0000256" key="5">
    <source>
        <dbReference type="SAM" id="SignalP"/>
    </source>
</evidence>
<gene>
    <name evidence="3" type="primary">rlpA</name>
    <name evidence="7" type="ORF">SAJA_01305</name>
</gene>
<dbReference type="PROSITE" id="PS51257">
    <property type="entry name" value="PROKAR_LIPOPROTEIN"/>
    <property type="match status" value="1"/>
</dbReference>
<dbReference type="NCBIfam" id="TIGR00413">
    <property type="entry name" value="rlpA"/>
    <property type="match status" value="1"/>
</dbReference>
<comment type="similarity">
    <text evidence="3 4">Belongs to the RlpA family.</text>
</comment>
<proteinExistence type="inferred from homology"/>
<dbReference type="EMBL" id="AYKG01000001">
    <property type="protein sequence ID" value="ROO32887.1"/>
    <property type="molecule type" value="Genomic_DNA"/>
</dbReference>
<protein>
    <recommendedName>
        <fullName evidence="3">Endolytic peptidoglycan transglycosylase RlpA</fullName>
        <ecNumber evidence="3">4.2.2.-</ecNumber>
    </recommendedName>
</protein>
<evidence type="ECO:0000256" key="1">
    <source>
        <dbReference type="ARBA" id="ARBA00023239"/>
    </source>
</evidence>
<keyword evidence="2 3" id="KW-0961">Cell wall biogenesis/degradation</keyword>
<dbReference type="EC" id="4.2.2.-" evidence="3"/>
<keyword evidence="3" id="KW-1003">Cell membrane</keyword>
<dbReference type="InParanoid" id="A0A423Q2L1"/>